<accession>A0AAJ1FUL4</accession>
<evidence type="ECO:0000313" key="7">
    <source>
        <dbReference type="Proteomes" id="UP001208888"/>
    </source>
</evidence>
<dbReference type="EC" id="3.8.1.2" evidence="4"/>
<name>A0AAJ1FUL4_PANAN</name>
<dbReference type="GO" id="GO:0018784">
    <property type="term" value="F:(S)-2-haloacid dehalogenase activity"/>
    <property type="evidence" value="ECO:0007669"/>
    <property type="project" value="UniProtKB-UniRule"/>
</dbReference>
<reference evidence="6" key="1">
    <citation type="submission" date="2022-06" db="EMBL/GenBank/DDBJ databases">
        <title>Dynamics of rice microbiomes reveals core vertical transmitted seed endophytes.</title>
        <authorList>
            <person name="Liao K."/>
            <person name="Zhang X."/>
        </authorList>
    </citation>
    <scope>NUCLEOTIDE SEQUENCE</scope>
    <source>
        <strain evidence="6">JT1-17</strain>
    </source>
</reference>
<dbReference type="Proteomes" id="UP001208888">
    <property type="component" value="Unassembled WGS sequence"/>
</dbReference>
<comment type="caution">
    <text evidence="6">The sequence shown here is derived from an EMBL/GenBank/DDBJ whole genome shotgun (WGS) entry which is preliminary data.</text>
</comment>
<protein>
    <recommendedName>
        <fullName evidence="4">(S)-2-haloacid dehalogenase</fullName>
        <ecNumber evidence="4">3.8.1.2</ecNumber>
    </recommendedName>
    <alternativeName>
        <fullName evidence="4">2-haloalkanoic acid dehalogenase</fullName>
    </alternativeName>
    <alternativeName>
        <fullName evidence="4">Halocarboxylic acid halidohydrolase</fullName>
    </alternativeName>
    <alternativeName>
        <fullName evidence="4">L-2-haloacid dehalogenase</fullName>
    </alternativeName>
</protein>
<evidence type="ECO:0000256" key="2">
    <source>
        <dbReference type="ARBA" id="ARBA00022723"/>
    </source>
</evidence>
<dbReference type="NCBIfam" id="TIGR01428">
    <property type="entry name" value="HAD_type_II"/>
    <property type="match status" value="1"/>
</dbReference>
<dbReference type="AlphaFoldDB" id="A0AAJ1FUL4"/>
<keyword evidence="3 4" id="KW-0378">Hydrolase</keyword>
<sequence length="260" mass="28377">MVSGIKKPNRSLLLTLFSCCLFAGPLKSADAVEQPPPPKVIFFDVNETLLKLDPLEVSVSAALNGRHDLLKLWFTTMLQHSLVETATGQYHDFGQVGAASLMMMAEANNIVLSTDKAASALAPIKSLPPYGDVKNGLEQLRRKGYTLIALTNSSRDVVKQQLKNAHLIQLFDGYLSGESVKSYKPDLRVYQFAAKSMQVPLPDTMLVAAHGWDIDGAKAAGMQAAFIARPGQTLYPLSAPPEYNVKNLIELARVLPDKKQ</sequence>
<dbReference type="PRINTS" id="PR00413">
    <property type="entry name" value="HADHALOGNASE"/>
</dbReference>
<dbReference type="SFLD" id="SFLDG01129">
    <property type="entry name" value="C1.5:_HAD__Beta-PGM__Phosphata"/>
    <property type="match status" value="1"/>
</dbReference>
<evidence type="ECO:0000256" key="5">
    <source>
        <dbReference type="SAM" id="SignalP"/>
    </source>
</evidence>
<evidence type="ECO:0000256" key="3">
    <source>
        <dbReference type="ARBA" id="ARBA00022801"/>
    </source>
</evidence>
<proteinExistence type="inferred from homology"/>
<dbReference type="SFLD" id="SFLDS00003">
    <property type="entry name" value="Haloacid_Dehalogenase"/>
    <property type="match status" value="1"/>
</dbReference>
<dbReference type="NCBIfam" id="TIGR01493">
    <property type="entry name" value="HAD-SF-IA-v2"/>
    <property type="match status" value="1"/>
</dbReference>
<dbReference type="Gene3D" id="3.40.50.1000">
    <property type="entry name" value="HAD superfamily/HAD-like"/>
    <property type="match status" value="1"/>
</dbReference>
<organism evidence="6 7">
    <name type="scientific">Pantoea ananas</name>
    <name type="common">Erwinia uredovora</name>
    <dbReference type="NCBI Taxonomy" id="553"/>
    <lineage>
        <taxon>Bacteria</taxon>
        <taxon>Pseudomonadati</taxon>
        <taxon>Pseudomonadota</taxon>
        <taxon>Gammaproteobacteria</taxon>
        <taxon>Enterobacterales</taxon>
        <taxon>Erwiniaceae</taxon>
        <taxon>Pantoea</taxon>
    </lineage>
</organism>
<evidence type="ECO:0000256" key="1">
    <source>
        <dbReference type="ARBA" id="ARBA00008106"/>
    </source>
</evidence>
<comment type="similarity">
    <text evidence="1 4">Belongs to the HAD-like hydrolase superfamily. S-2-haloalkanoic acid dehalogenase family.</text>
</comment>
<dbReference type="InterPro" id="IPR006439">
    <property type="entry name" value="HAD-SF_hydro_IA"/>
</dbReference>
<evidence type="ECO:0000256" key="4">
    <source>
        <dbReference type="RuleBase" id="RU368077"/>
    </source>
</evidence>
<evidence type="ECO:0000313" key="6">
    <source>
        <dbReference type="EMBL" id="MCW0346305.1"/>
    </source>
</evidence>
<feature type="signal peptide" evidence="5">
    <location>
        <begin position="1"/>
        <end position="23"/>
    </location>
</feature>
<dbReference type="InterPro" id="IPR051540">
    <property type="entry name" value="S-2-haloacid_dehalogenase"/>
</dbReference>
<dbReference type="InterPro" id="IPR036412">
    <property type="entry name" value="HAD-like_sf"/>
</dbReference>
<keyword evidence="5" id="KW-0732">Signal</keyword>
<dbReference type="EMBL" id="JANFVX010000027">
    <property type="protein sequence ID" value="MCW0346305.1"/>
    <property type="molecule type" value="Genomic_DNA"/>
</dbReference>
<dbReference type="InterPro" id="IPR041492">
    <property type="entry name" value="HAD_2"/>
</dbReference>
<dbReference type="PANTHER" id="PTHR43316:SF3">
    <property type="entry name" value="HALOACID DEHALOGENASE, TYPE II (AFU_ORTHOLOGUE AFUA_2G07750)-RELATED"/>
    <property type="match status" value="1"/>
</dbReference>
<comment type="function">
    <text evidence="4">Catalyzes the hydrolytic dehalogenation of small (S)-2-haloalkanoic acids to yield the corresponding (R)-2-hydroxyalkanoic acids.</text>
</comment>
<comment type="catalytic activity">
    <reaction evidence="4">
        <text>an (S)-2-haloacid + H2O = a (2R)-2-hydroxycarboxylate + a halide anion + H(+)</text>
        <dbReference type="Rhea" id="RHEA:11192"/>
        <dbReference type="ChEBI" id="CHEBI:15377"/>
        <dbReference type="ChEBI" id="CHEBI:15378"/>
        <dbReference type="ChEBI" id="CHEBI:16042"/>
        <dbReference type="ChEBI" id="CHEBI:58314"/>
        <dbReference type="ChEBI" id="CHEBI:137405"/>
        <dbReference type="EC" id="3.8.1.2"/>
    </reaction>
</comment>
<dbReference type="InterPro" id="IPR006328">
    <property type="entry name" value="2-HAD"/>
</dbReference>
<gene>
    <name evidence="6" type="ORF">NB703_004398</name>
</gene>
<feature type="chain" id="PRO_5042596183" description="(S)-2-haloacid dehalogenase" evidence="5">
    <location>
        <begin position="24"/>
        <end position="260"/>
    </location>
</feature>
<dbReference type="InterPro" id="IPR023198">
    <property type="entry name" value="PGP-like_dom2"/>
</dbReference>
<dbReference type="CDD" id="cd02588">
    <property type="entry name" value="HAD_L2-DEX"/>
    <property type="match status" value="1"/>
</dbReference>
<keyword evidence="2" id="KW-0479">Metal-binding</keyword>
<dbReference type="PANTHER" id="PTHR43316">
    <property type="entry name" value="HYDROLASE, HALOACID DELAHOGENASE-RELATED"/>
    <property type="match status" value="1"/>
</dbReference>
<dbReference type="InterPro" id="IPR023214">
    <property type="entry name" value="HAD_sf"/>
</dbReference>
<dbReference type="Gene3D" id="1.10.150.240">
    <property type="entry name" value="Putative phosphatase, domain 2"/>
    <property type="match status" value="1"/>
</dbReference>
<dbReference type="RefSeq" id="WP_033777987.1">
    <property type="nucleotide sequence ID" value="NZ_CP014207.1"/>
</dbReference>
<dbReference type="SUPFAM" id="SSF56784">
    <property type="entry name" value="HAD-like"/>
    <property type="match status" value="1"/>
</dbReference>
<dbReference type="Pfam" id="PF13419">
    <property type="entry name" value="HAD_2"/>
    <property type="match status" value="1"/>
</dbReference>
<dbReference type="GO" id="GO:0046872">
    <property type="term" value="F:metal ion binding"/>
    <property type="evidence" value="ECO:0007669"/>
    <property type="project" value="UniProtKB-KW"/>
</dbReference>